<keyword evidence="1" id="KW-0175">Coiled coil</keyword>
<proteinExistence type="predicted"/>
<feature type="coiled-coil region" evidence="1">
    <location>
        <begin position="104"/>
        <end position="131"/>
    </location>
</feature>
<comment type="caution">
    <text evidence="2">The sequence shown here is derived from an EMBL/GenBank/DDBJ whole genome shotgun (WGS) entry which is preliminary data.</text>
</comment>
<dbReference type="Proteomes" id="UP001304671">
    <property type="component" value="Unassembled WGS sequence"/>
</dbReference>
<keyword evidence="3" id="KW-1185">Reference proteome</keyword>
<protein>
    <submittedName>
        <fullName evidence="2">Uncharacterized protein</fullName>
    </submittedName>
</protein>
<accession>A0ABU5QRY4</accession>
<name>A0ABU5QRY4_9BACT</name>
<evidence type="ECO:0000313" key="2">
    <source>
        <dbReference type="EMBL" id="MEA5259444.1"/>
    </source>
</evidence>
<evidence type="ECO:0000256" key="1">
    <source>
        <dbReference type="SAM" id="Coils"/>
    </source>
</evidence>
<dbReference type="EMBL" id="JAYFUL010000031">
    <property type="protein sequence ID" value="MEA5259444.1"/>
    <property type="molecule type" value="Genomic_DNA"/>
</dbReference>
<dbReference type="RefSeq" id="WP_323251065.1">
    <property type="nucleotide sequence ID" value="NZ_JAYFUL010000031.1"/>
</dbReference>
<reference evidence="2 3" key="1">
    <citation type="submission" date="2023-12" db="EMBL/GenBank/DDBJ databases">
        <title>Novel species of the genus Arcicella isolated from rivers.</title>
        <authorList>
            <person name="Lu H."/>
        </authorList>
    </citation>
    <scope>NUCLEOTIDE SEQUENCE [LARGE SCALE GENOMIC DNA]</scope>
    <source>
        <strain evidence="2 3">LMG 21963</strain>
    </source>
</reference>
<organism evidence="2 3">
    <name type="scientific">Arcicella aquatica</name>
    <dbReference type="NCBI Taxonomy" id="217141"/>
    <lineage>
        <taxon>Bacteria</taxon>
        <taxon>Pseudomonadati</taxon>
        <taxon>Bacteroidota</taxon>
        <taxon>Cytophagia</taxon>
        <taxon>Cytophagales</taxon>
        <taxon>Flectobacillaceae</taxon>
        <taxon>Arcicella</taxon>
    </lineage>
</organism>
<gene>
    <name evidence="2" type="ORF">VB264_16715</name>
</gene>
<evidence type="ECO:0000313" key="3">
    <source>
        <dbReference type="Proteomes" id="UP001304671"/>
    </source>
</evidence>
<sequence length="133" mass="15661">MMEAETLHRDAALLSNKLHTFDDNDVDGVKPIIDQIREKRNQWKERRIKIAHYEKFGKLPEENVSKATGNPQKEGELRHELQLLNTAIWKLDQKIAEKPESSKVGEWSEKLAKSKLRKEEINQELIRLRYETT</sequence>